<dbReference type="AlphaFoldDB" id="A0A7S6UG16"/>
<sequence>MKTVLVATSKGGAGKTTIATHLAANAALQGHRTALVDADPQRSSHGWAQRRAALDSAVLPVDGTNRWKWQRGVPSDTERLIIDAPAGAMADELQSFLDVADAVVVPIQPSLLDIEASVPFLDSLARHPRVRGGELKVGLVANRLRPWTSTSRETLAMLERWPYPVVARLRDSQAYVVLAGLGKSLFDYHSANVRDHQSDWQPLLKWLAK</sequence>
<dbReference type="CDD" id="cd02042">
    <property type="entry name" value="ParAB_family"/>
    <property type="match status" value="1"/>
</dbReference>
<organism evidence="2 3">
    <name type="scientific">Novilysobacter ciconiae</name>
    <dbReference type="NCBI Taxonomy" id="2781022"/>
    <lineage>
        <taxon>Bacteria</taxon>
        <taxon>Pseudomonadati</taxon>
        <taxon>Pseudomonadota</taxon>
        <taxon>Gammaproteobacteria</taxon>
        <taxon>Lysobacterales</taxon>
        <taxon>Lysobacteraceae</taxon>
        <taxon>Novilysobacter</taxon>
    </lineage>
</organism>
<dbReference type="SUPFAM" id="SSF52540">
    <property type="entry name" value="P-loop containing nucleoside triphosphate hydrolases"/>
    <property type="match status" value="1"/>
</dbReference>
<dbReference type="Proteomes" id="UP000594059">
    <property type="component" value="Chromosome"/>
</dbReference>
<proteinExistence type="predicted"/>
<dbReference type="InterPro" id="IPR050678">
    <property type="entry name" value="DNA_Partitioning_ATPase"/>
</dbReference>
<evidence type="ECO:0000313" key="3">
    <source>
        <dbReference type="Proteomes" id="UP000594059"/>
    </source>
</evidence>
<dbReference type="Pfam" id="PF01656">
    <property type="entry name" value="CbiA"/>
    <property type="match status" value="1"/>
</dbReference>
<dbReference type="InterPro" id="IPR002586">
    <property type="entry name" value="CobQ/CobB/MinD/ParA_Nub-bd_dom"/>
</dbReference>
<evidence type="ECO:0000313" key="2">
    <source>
        <dbReference type="EMBL" id="QOW19590.1"/>
    </source>
</evidence>
<feature type="domain" description="CobQ/CobB/MinD/ParA nucleotide binding" evidence="1">
    <location>
        <begin position="5"/>
        <end position="175"/>
    </location>
</feature>
<evidence type="ECO:0000259" key="1">
    <source>
        <dbReference type="Pfam" id="PF01656"/>
    </source>
</evidence>
<name>A0A7S6UG16_9GAMM</name>
<dbReference type="KEGG" id="lcic:INQ41_00340"/>
<dbReference type="PANTHER" id="PTHR13696">
    <property type="entry name" value="P-LOOP CONTAINING NUCLEOSIDE TRIPHOSPHATE HYDROLASE"/>
    <property type="match status" value="1"/>
</dbReference>
<protein>
    <submittedName>
        <fullName evidence="2">ParA family protein</fullName>
    </submittedName>
</protein>
<dbReference type="PANTHER" id="PTHR13696:SF96">
    <property type="entry name" value="COBQ_COBB_MIND_PARA NUCLEOTIDE BINDING DOMAIN-CONTAINING PROTEIN"/>
    <property type="match status" value="1"/>
</dbReference>
<gene>
    <name evidence="2" type="ORF">INQ41_00340</name>
</gene>
<accession>A0A7S6UG16</accession>
<dbReference type="EMBL" id="CP063656">
    <property type="protein sequence ID" value="QOW19590.1"/>
    <property type="molecule type" value="Genomic_DNA"/>
</dbReference>
<keyword evidence="3" id="KW-1185">Reference proteome</keyword>
<reference evidence="2 3" key="1">
    <citation type="submission" date="2020-10" db="EMBL/GenBank/DDBJ databases">
        <title>complete genome sequencing of Lysobacter sp. H21R20.</title>
        <authorList>
            <person name="Bae J.-W."/>
            <person name="Lee S.-Y."/>
        </authorList>
    </citation>
    <scope>NUCLEOTIDE SEQUENCE [LARGE SCALE GENOMIC DNA]</scope>
    <source>
        <strain evidence="2 3">H21R20</strain>
    </source>
</reference>
<dbReference type="Gene3D" id="3.40.50.300">
    <property type="entry name" value="P-loop containing nucleotide triphosphate hydrolases"/>
    <property type="match status" value="1"/>
</dbReference>
<dbReference type="InterPro" id="IPR027417">
    <property type="entry name" value="P-loop_NTPase"/>
</dbReference>
<dbReference type="RefSeq" id="WP_193985247.1">
    <property type="nucleotide sequence ID" value="NZ_CP063656.1"/>
</dbReference>